<dbReference type="AlphaFoldDB" id="A0A091BKG8"/>
<dbReference type="EMBL" id="AWXU01000007">
    <property type="protein sequence ID" value="KFN51299.1"/>
    <property type="molecule type" value="Genomic_DNA"/>
</dbReference>
<dbReference type="eggNOG" id="COG1267">
    <property type="taxonomic scope" value="Bacteria"/>
</dbReference>
<feature type="transmembrane region" description="Helical" evidence="2">
    <location>
        <begin position="56"/>
        <end position="76"/>
    </location>
</feature>
<dbReference type="PANTHER" id="PTHR36305:SF1">
    <property type="entry name" value="PHOSPHATIDYLGLYCEROPHOSPHATASE A"/>
    <property type="match status" value="1"/>
</dbReference>
<organism evidence="4 5">
    <name type="scientific">Arenimonas composti TR7-09 = DSM 18010</name>
    <dbReference type="NCBI Taxonomy" id="1121013"/>
    <lineage>
        <taxon>Bacteria</taxon>
        <taxon>Pseudomonadati</taxon>
        <taxon>Pseudomonadota</taxon>
        <taxon>Gammaproteobacteria</taxon>
        <taxon>Lysobacterales</taxon>
        <taxon>Lysobacteraceae</taxon>
        <taxon>Arenimonas</taxon>
    </lineage>
</organism>
<dbReference type="GO" id="GO:0046872">
    <property type="term" value="F:metal ion binding"/>
    <property type="evidence" value="ECO:0007669"/>
    <property type="project" value="UniProtKB-KW"/>
</dbReference>
<keyword evidence="1 2" id="KW-0472">Membrane</keyword>
<keyword evidence="1" id="KW-0460">Magnesium</keyword>
<comment type="cofactor">
    <cofactor evidence="1">
        <name>Mg(2+)</name>
        <dbReference type="ChEBI" id="CHEBI:18420"/>
    </cofactor>
</comment>
<dbReference type="Proteomes" id="UP000029391">
    <property type="component" value="Unassembled WGS sequence"/>
</dbReference>
<name>A0A091BKG8_9GAMM</name>
<keyword evidence="1" id="KW-0595">Phospholipid degradation</keyword>
<dbReference type="PANTHER" id="PTHR36305">
    <property type="entry name" value="PHOSPHATIDYLGLYCEROPHOSPHATASE A"/>
    <property type="match status" value="1"/>
</dbReference>
<dbReference type="Pfam" id="PF04608">
    <property type="entry name" value="PgpA"/>
    <property type="match status" value="1"/>
</dbReference>
<keyword evidence="1 2" id="KW-0812">Transmembrane</keyword>
<evidence type="ECO:0000259" key="3">
    <source>
        <dbReference type="Pfam" id="PF04608"/>
    </source>
</evidence>
<dbReference type="GO" id="GO:0009395">
    <property type="term" value="P:phospholipid catabolic process"/>
    <property type="evidence" value="ECO:0007669"/>
    <property type="project" value="UniProtKB-KW"/>
</dbReference>
<dbReference type="CDD" id="cd06971">
    <property type="entry name" value="PgpA"/>
    <property type="match status" value="1"/>
</dbReference>
<accession>A0A091BKG8</accession>
<dbReference type="GO" id="GO:0005886">
    <property type="term" value="C:plasma membrane"/>
    <property type="evidence" value="ECO:0007669"/>
    <property type="project" value="UniProtKB-SubCell"/>
</dbReference>
<comment type="subcellular location">
    <subcellularLocation>
        <location evidence="1">Cell inner membrane</location>
        <topology evidence="1">Multi-pass membrane protein</topology>
    </subcellularLocation>
</comment>
<dbReference type="SUPFAM" id="SSF101307">
    <property type="entry name" value="YutG-like"/>
    <property type="match status" value="1"/>
</dbReference>
<dbReference type="PIRSF" id="PIRSF006162">
    <property type="entry name" value="PgpA"/>
    <property type="match status" value="1"/>
</dbReference>
<feature type="transmembrane region" description="Helical" evidence="2">
    <location>
        <begin position="96"/>
        <end position="119"/>
    </location>
</feature>
<protein>
    <recommendedName>
        <fullName evidence="1">Phosphatidylglycerophosphatase A</fullName>
        <ecNumber evidence="1">3.1.3.27</ecNumber>
    </recommendedName>
    <alternativeName>
        <fullName evidence="1">Phosphatidylglycerolphosphate phosphatase A</fullName>
    </alternativeName>
</protein>
<keyword evidence="1" id="KW-0442">Lipid degradation</keyword>
<dbReference type="OrthoDB" id="9804091at2"/>
<dbReference type="GO" id="GO:0006655">
    <property type="term" value="P:phosphatidylglycerol biosynthetic process"/>
    <property type="evidence" value="ECO:0007669"/>
    <property type="project" value="UniProtKB-UniPathway"/>
</dbReference>
<dbReference type="UniPathway" id="UPA00084">
    <property type="reaction ID" value="UER00504"/>
</dbReference>
<comment type="catalytic activity">
    <reaction evidence="1">
        <text>a 1,2-diacyl-sn-glycero-3-phospho-(1'-sn-glycero-3'-phosphate) + H2O = a 1,2-diacyl-sn-glycero-3-phospho-(1'-sn-glycerol) + phosphate</text>
        <dbReference type="Rhea" id="RHEA:33751"/>
        <dbReference type="ChEBI" id="CHEBI:15377"/>
        <dbReference type="ChEBI" id="CHEBI:43474"/>
        <dbReference type="ChEBI" id="CHEBI:60110"/>
        <dbReference type="ChEBI" id="CHEBI:64716"/>
        <dbReference type="EC" id="3.1.3.27"/>
    </reaction>
</comment>
<feature type="domain" description="YutG/PgpA" evidence="3">
    <location>
        <begin position="19"/>
        <end position="157"/>
    </location>
</feature>
<proteinExistence type="predicted"/>
<comment type="pathway">
    <text evidence="1">Phospholipid metabolism; phosphatidylglycerol biosynthesis; phosphatidylglycerol from CDP-diacylglycerol: step 2/2.</text>
</comment>
<evidence type="ECO:0000256" key="1">
    <source>
        <dbReference type="PIRNR" id="PIRNR006162"/>
    </source>
</evidence>
<keyword evidence="2" id="KW-1133">Transmembrane helix</keyword>
<reference evidence="4 5" key="1">
    <citation type="submission" date="2013-09" db="EMBL/GenBank/DDBJ databases">
        <title>Genome sequencing of Arenimonas composti.</title>
        <authorList>
            <person name="Chen F."/>
            <person name="Wang G."/>
        </authorList>
    </citation>
    <scope>NUCLEOTIDE SEQUENCE [LARGE SCALE GENOMIC DNA]</scope>
    <source>
        <strain evidence="4 5">TR7-09</strain>
    </source>
</reference>
<keyword evidence="5" id="KW-1185">Reference proteome</keyword>
<comment type="function">
    <text evidence="1">Lipid phosphatase which dephosphorylates phosphatidylglycerophosphate (PGP) to phosphatidylglycerol (PG).</text>
</comment>
<feature type="transmembrane region" description="Helical" evidence="2">
    <location>
        <begin position="145"/>
        <end position="163"/>
    </location>
</feature>
<keyword evidence="1" id="KW-1003">Cell membrane</keyword>
<keyword evidence="1" id="KW-0479">Metal-binding</keyword>
<evidence type="ECO:0000313" key="5">
    <source>
        <dbReference type="Proteomes" id="UP000029391"/>
    </source>
</evidence>
<keyword evidence="1" id="KW-0997">Cell inner membrane</keyword>
<evidence type="ECO:0000256" key="2">
    <source>
        <dbReference type="SAM" id="Phobius"/>
    </source>
</evidence>
<dbReference type="EC" id="3.1.3.27" evidence="1"/>
<dbReference type="InterPro" id="IPR007686">
    <property type="entry name" value="YutG/PgpA"/>
</dbReference>
<comment type="caution">
    <text evidence="4">The sequence shown here is derived from an EMBL/GenBank/DDBJ whole genome shotgun (WGS) entry which is preliminary data.</text>
</comment>
<dbReference type="STRING" id="1121013.GCA_000426365_01120"/>
<keyword evidence="1" id="KW-0378">Hydrolase</keyword>
<sequence length="166" mass="18435">MALMPTGTRRKLMRHPLGWIAAGFGAGFSPWAPGTVGSLAALVPWWFLLRDLSLPVYLAVLVATFVLGCWAAHWTIRRTGIEDPSVVVWDEYVGMWIALILLPAGWPWVVAAFALFRLFDIWKPWPVSWADSKLHGGFGAMLDDAFAGLWALALLQLGAWLLSRFS</sequence>
<dbReference type="GO" id="GO:0008962">
    <property type="term" value="F:phosphatidylglycerophosphatase activity"/>
    <property type="evidence" value="ECO:0007669"/>
    <property type="project" value="UniProtKB-EC"/>
</dbReference>
<gene>
    <name evidence="4" type="ORF">P873_03260</name>
</gene>
<dbReference type="InterPro" id="IPR036681">
    <property type="entry name" value="PgpA-like_sf"/>
</dbReference>
<keyword evidence="1" id="KW-0443">Lipid metabolism</keyword>
<keyword evidence="1" id="KW-1208">Phospholipid metabolism</keyword>
<evidence type="ECO:0000313" key="4">
    <source>
        <dbReference type="EMBL" id="KFN51299.1"/>
    </source>
</evidence>
<dbReference type="InterPro" id="IPR026037">
    <property type="entry name" value="PgpA"/>
</dbReference>